<dbReference type="PANTHER" id="PTHR10846">
    <property type="entry name" value="SODIUM/POTASSIUM/CALCIUM EXCHANGER"/>
    <property type="match status" value="1"/>
</dbReference>
<evidence type="ECO:0000256" key="4">
    <source>
        <dbReference type="ARBA" id="ARBA00023136"/>
    </source>
</evidence>
<dbReference type="PATRIC" id="fig|2162.10.peg.2058"/>
<feature type="transmembrane region" description="Helical" evidence="6">
    <location>
        <begin position="81"/>
        <end position="100"/>
    </location>
</feature>
<evidence type="ECO:0000256" key="6">
    <source>
        <dbReference type="SAM" id="Phobius"/>
    </source>
</evidence>
<evidence type="ECO:0000313" key="10">
    <source>
        <dbReference type="Proteomes" id="UP000029661"/>
    </source>
</evidence>
<keyword evidence="4 6" id="KW-0472">Membrane</keyword>
<evidence type="ECO:0000256" key="1">
    <source>
        <dbReference type="ARBA" id="ARBA00004141"/>
    </source>
</evidence>
<accession>A0A089ZHC4</accession>
<reference evidence="8" key="1">
    <citation type="submission" date="2013-12" db="EMBL/GenBank/DDBJ databases">
        <title>The complete genome sequence of Methanobacterium sp. BRM9.</title>
        <authorList>
            <consortium name="Pastoral Greenhouse Gas Research Consortium"/>
            <person name="Kelly W.J."/>
            <person name="Leahy S.C."/>
            <person name="Perry R."/>
            <person name="Li D."/>
            <person name="Altermann E."/>
            <person name="Lambie S.C."/>
            <person name="Attwood G.T."/>
        </authorList>
    </citation>
    <scope>NUCLEOTIDE SEQUENCE [LARGE SCALE GENOMIC DNA]</scope>
    <source>
        <strain evidence="8">BRM9</strain>
    </source>
</reference>
<feature type="domain" description="Sodium/calcium exchanger membrane region" evidence="7">
    <location>
        <begin position="193"/>
        <end position="334"/>
    </location>
</feature>
<evidence type="ECO:0000313" key="9">
    <source>
        <dbReference type="EMBL" id="CEL25607.1"/>
    </source>
</evidence>
<evidence type="ECO:0000313" key="11">
    <source>
        <dbReference type="Proteomes" id="UP000062768"/>
    </source>
</evidence>
<gene>
    <name evidence="8" type="ORF">BRM9_0926</name>
    <name evidence="9" type="ORF">MB9_1980</name>
</gene>
<comment type="subcellular location">
    <subcellularLocation>
        <location evidence="1">Membrane</location>
        <topology evidence="1">Multi-pass membrane protein</topology>
    </subcellularLocation>
</comment>
<evidence type="ECO:0000256" key="2">
    <source>
        <dbReference type="ARBA" id="ARBA00022692"/>
    </source>
</evidence>
<evidence type="ECO:0000256" key="5">
    <source>
        <dbReference type="SAM" id="MobiDB-lite"/>
    </source>
</evidence>
<dbReference type="EMBL" id="LN734822">
    <property type="protein sequence ID" value="CEL25607.1"/>
    <property type="molecule type" value="Genomic_DNA"/>
</dbReference>
<dbReference type="EMBL" id="CP006933">
    <property type="protein sequence ID" value="AIS31743.1"/>
    <property type="molecule type" value="Genomic_DNA"/>
</dbReference>
<dbReference type="PANTHER" id="PTHR10846:SF8">
    <property type="entry name" value="INNER MEMBRANE PROTEIN YRBG"/>
    <property type="match status" value="1"/>
</dbReference>
<feature type="transmembrane region" description="Helical" evidence="6">
    <location>
        <begin position="319"/>
        <end position="336"/>
    </location>
</feature>
<feature type="transmembrane region" description="Helical" evidence="6">
    <location>
        <begin position="256"/>
        <end position="275"/>
    </location>
</feature>
<evidence type="ECO:0000256" key="3">
    <source>
        <dbReference type="ARBA" id="ARBA00022989"/>
    </source>
</evidence>
<sequence>MLFIIALIGVLVVSLIIVIKSADIFVDNIVEIGGALGISQIILGVTASAVGTSLPEFGSAVIASLTGATDLGVGTVIGSNIWNIAGILGISATVAGVIGTSKAGLNRDWLMTLLTGLILLFFMIFGDISWPAAIIMIVAYCIYLWLLIKAQKKHSAENHYEDETQENQVKEDNLEDNPEESYESGKSVSKKTYAYVVMGIVGLIIGCRLLVYSADELGTIFGISDMVMGLFILAVGTSIPELVVTLSSAMKGLHDLSLGTVLGSNTFNILIGIGVPALLMNVPVDRISLTFDAPAMIFITVLLMALIKMGKGKLNRWGGIILMITYVSYAVIRIFVLA</sequence>
<dbReference type="GO" id="GO:0005262">
    <property type="term" value="F:calcium channel activity"/>
    <property type="evidence" value="ECO:0007669"/>
    <property type="project" value="TreeGrafter"/>
</dbReference>
<keyword evidence="2 6" id="KW-0812">Transmembrane</keyword>
<dbReference type="KEGG" id="mfc:BRM9_0926"/>
<feature type="transmembrane region" description="Helical" evidence="6">
    <location>
        <begin position="220"/>
        <end position="244"/>
    </location>
</feature>
<keyword evidence="11" id="KW-1185">Reference proteome</keyword>
<dbReference type="InterPro" id="IPR004837">
    <property type="entry name" value="NaCa_Exmemb"/>
</dbReference>
<feature type="transmembrane region" description="Helical" evidence="6">
    <location>
        <begin position="132"/>
        <end position="148"/>
    </location>
</feature>
<feature type="compositionally biased region" description="Acidic residues" evidence="5">
    <location>
        <begin position="173"/>
        <end position="182"/>
    </location>
</feature>
<dbReference type="RefSeq" id="WP_048084998.1">
    <property type="nucleotide sequence ID" value="NZ_CP006933.1"/>
</dbReference>
<dbReference type="Proteomes" id="UP000062768">
    <property type="component" value="Chromosome I"/>
</dbReference>
<dbReference type="GeneID" id="26740213"/>
<dbReference type="InterPro" id="IPR004481">
    <property type="entry name" value="K/Na/Ca-exchanger"/>
</dbReference>
<dbReference type="Proteomes" id="UP000029661">
    <property type="component" value="Chromosome"/>
</dbReference>
<dbReference type="Pfam" id="PF01699">
    <property type="entry name" value="Na_Ca_ex"/>
    <property type="match status" value="2"/>
</dbReference>
<dbReference type="NCBIfam" id="TIGR00367">
    <property type="entry name" value="calcium/sodium antiporter"/>
    <property type="match status" value="1"/>
</dbReference>
<dbReference type="InterPro" id="IPR044880">
    <property type="entry name" value="NCX_ion-bd_dom_sf"/>
</dbReference>
<feature type="transmembrane region" description="Helical" evidence="6">
    <location>
        <begin position="193"/>
        <end position="214"/>
    </location>
</feature>
<dbReference type="GO" id="GO:0005886">
    <property type="term" value="C:plasma membrane"/>
    <property type="evidence" value="ECO:0007669"/>
    <property type="project" value="TreeGrafter"/>
</dbReference>
<feature type="transmembrane region" description="Helical" evidence="6">
    <location>
        <begin position="287"/>
        <end position="307"/>
    </location>
</feature>
<proteinExistence type="predicted"/>
<dbReference type="OrthoDB" id="142185at2157"/>
<dbReference type="GO" id="GO:0006874">
    <property type="term" value="P:intracellular calcium ion homeostasis"/>
    <property type="evidence" value="ECO:0007669"/>
    <property type="project" value="TreeGrafter"/>
</dbReference>
<dbReference type="GO" id="GO:0008273">
    <property type="term" value="F:calcium, potassium:sodium antiporter activity"/>
    <property type="evidence" value="ECO:0007669"/>
    <property type="project" value="TreeGrafter"/>
</dbReference>
<protein>
    <submittedName>
        <fullName evidence="9">Cation antiporter</fullName>
    </submittedName>
    <submittedName>
        <fullName evidence="8">K+-dependent Na+/Ca+ exchanger</fullName>
    </submittedName>
</protein>
<dbReference type="Gene3D" id="1.20.1420.30">
    <property type="entry name" value="NCX, central ion-binding region"/>
    <property type="match status" value="2"/>
</dbReference>
<feature type="transmembrane region" description="Helical" evidence="6">
    <location>
        <begin position="109"/>
        <end position="126"/>
    </location>
</feature>
<name>A0A089ZHC4_METFO</name>
<reference evidence="9" key="2">
    <citation type="submission" date="2014-09" db="EMBL/GenBank/DDBJ databases">
        <authorList>
            <person name="Bishop-Lilly K.A."/>
            <person name="Broomall S.M."/>
            <person name="Chain P.S."/>
            <person name="Chertkov O."/>
            <person name="Coyne S.R."/>
            <person name="Daligault H.E."/>
            <person name="Davenport K.W."/>
            <person name="Erkkila T."/>
            <person name="Frey K.G."/>
            <person name="Gibbons H.S."/>
            <person name="Gu W."/>
            <person name="Jaissle J."/>
            <person name="Johnson S.L."/>
            <person name="Koroleva G.I."/>
            <person name="Ladner J.T."/>
            <person name="Lo C.-C."/>
            <person name="Minogue T.D."/>
            <person name="Munk C."/>
            <person name="Palacios G.F."/>
            <person name="Redden C.L."/>
            <person name="Rosenzweig C.N."/>
            <person name="Scholz M.B."/>
            <person name="Teshima H."/>
            <person name="Xu Y."/>
        </authorList>
    </citation>
    <scope>NUCLEOTIDE SEQUENCE</scope>
    <source>
        <strain evidence="9">Mb9</strain>
    </source>
</reference>
<organism evidence="8 10">
    <name type="scientific">Methanobacterium formicicum</name>
    <dbReference type="NCBI Taxonomy" id="2162"/>
    <lineage>
        <taxon>Archaea</taxon>
        <taxon>Methanobacteriati</taxon>
        <taxon>Methanobacteriota</taxon>
        <taxon>Methanomada group</taxon>
        <taxon>Methanobacteria</taxon>
        <taxon>Methanobacteriales</taxon>
        <taxon>Methanobacteriaceae</taxon>
        <taxon>Methanobacterium</taxon>
    </lineage>
</organism>
<feature type="region of interest" description="Disordered" evidence="5">
    <location>
        <begin position="159"/>
        <end position="185"/>
    </location>
</feature>
<dbReference type="AlphaFoldDB" id="A0A089ZHC4"/>
<evidence type="ECO:0000259" key="7">
    <source>
        <dbReference type="Pfam" id="PF01699"/>
    </source>
</evidence>
<feature type="compositionally biased region" description="Basic and acidic residues" evidence="5">
    <location>
        <begin position="159"/>
        <end position="172"/>
    </location>
</feature>
<keyword evidence="3 6" id="KW-1133">Transmembrane helix</keyword>
<feature type="domain" description="Sodium/calcium exchanger membrane region" evidence="7">
    <location>
        <begin position="8"/>
        <end position="148"/>
    </location>
</feature>
<evidence type="ECO:0000313" key="8">
    <source>
        <dbReference type="EMBL" id="AIS31743.1"/>
    </source>
</evidence>
<dbReference type="STRING" id="2162.BRM9_0926"/>